<dbReference type="GO" id="GO:0005737">
    <property type="term" value="C:cytoplasm"/>
    <property type="evidence" value="ECO:0007669"/>
    <property type="project" value="TreeGrafter"/>
</dbReference>
<evidence type="ECO:0000313" key="5">
    <source>
        <dbReference type="Proteomes" id="UP000245119"/>
    </source>
</evidence>
<gene>
    <name evidence="4" type="ORF">C0Q70_13688</name>
</gene>
<organism evidence="4 5">
    <name type="scientific">Pomacea canaliculata</name>
    <name type="common">Golden apple snail</name>
    <dbReference type="NCBI Taxonomy" id="400727"/>
    <lineage>
        <taxon>Eukaryota</taxon>
        <taxon>Metazoa</taxon>
        <taxon>Spiralia</taxon>
        <taxon>Lophotrochozoa</taxon>
        <taxon>Mollusca</taxon>
        <taxon>Gastropoda</taxon>
        <taxon>Caenogastropoda</taxon>
        <taxon>Architaenioglossa</taxon>
        <taxon>Ampullarioidea</taxon>
        <taxon>Ampullariidae</taxon>
        <taxon>Pomacea</taxon>
    </lineage>
</organism>
<keyword evidence="5" id="KW-1185">Reference proteome</keyword>
<dbReference type="InterPro" id="IPR000683">
    <property type="entry name" value="Gfo/Idh/MocA-like_OxRdtase_N"/>
</dbReference>
<feature type="domain" description="Gfo/Idh/MocA-like oxidoreductase N-terminal" evidence="2">
    <location>
        <begin position="59"/>
        <end position="183"/>
    </location>
</feature>
<dbReference type="Proteomes" id="UP000245119">
    <property type="component" value="Linkage Group LG8"/>
</dbReference>
<dbReference type="SUPFAM" id="SSF51735">
    <property type="entry name" value="NAD(P)-binding Rossmann-fold domains"/>
    <property type="match status" value="1"/>
</dbReference>
<dbReference type="GO" id="GO:0000166">
    <property type="term" value="F:nucleotide binding"/>
    <property type="evidence" value="ECO:0007669"/>
    <property type="project" value="InterPro"/>
</dbReference>
<dbReference type="Pfam" id="PF02894">
    <property type="entry name" value="GFO_IDH_MocA_C"/>
    <property type="match status" value="1"/>
</dbReference>
<dbReference type="GO" id="GO:0006740">
    <property type="term" value="P:NADPH regeneration"/>
    <property type="evidence" value="ECO:0007669"/>
    <property type="project" value="TreeGrafter"/>
</dbReference>
<evidence type="ECO:0000313" key="4">
    <source>
        <dbReference type="EMBL" id="PVD26020.1"/>
    </source>
</evidence>
<evidence type="ECO:0000256" key="1">
    <source>
        <dbReference type="ARBA" id="ARBA00023002"/>
    </source>
</evidence>
<feature type="domain" description="Gfo/Idh/MocA-like oxidoreductase C-terminal" evidence="3">
    <location>
        <begin position="195"/>
        <end position="391"/>
    </location>
</feature>
<protein>
    <recommendedName>
        <fullName evidence="6">Gfo/Idh/MocA-like oxidoreductase N-terminal domain-containing protein</fullName>
    </recommendedName>
</protein>
<proteinExistence type="predicted"/>
<sequence length="397" mass="44571">MCPRYQPLTEDWRTFWGPGSPRIVCDEQLAAGGATHRAHGNEDQEEEIKGHLERMPTVGVALFGVGRAGGIHFPNLASNNDVSIRWLVDVTAMKDKALMLCTKYGVDTARFLSVEDSQKVFDDEETHAVIIGTPTRFHEELIKRAVRAGKDVFCEKPITFSTDAVVSCYAEAQKYGRILFCGFNRRFDADHIRLREKVQSGQLGNLRFVHYMARDCKQVSDYIRTSGGIFIDSAIHMLDYVPWLVGEKPSSLVVTGSCTSSVAAVYEQVDDVDSTIINLQFPSGCYAVLEITRELPAHFVSCYHRYEVVGTEDCILMHKTNDNTLISFAMDGSDRQEQATPSYWCSYKMEMDCFIRVVQGLEECPLTPESVIQAHALAELCRTSLKEQRFVSAEDMG</sequence>
<evidence type="ECO:0008006" key="6">
    <source>
        <dbReference type="Google" id="ProtNLM"/>
    </source>
</evidence>
<dbReference type="InterPro" id="IPR036291">
    <property type="entry name" value="NAD(P)-bd_dom_sf"/>
</dbReference>
<evidence type="ECO:0000259" key="2">
    <source>
        <dbReference type="Pfam" id="PF01408"/>
    </source>
</evidence>
<dbReference type="Gene3D" id="3.30.360.10">
    <property type="entry name" value="Dihydrodipicolinate Reductase, domain 2"/>
    <property type="match status" value="1"/>
</dbReference>
<name>A0A2T7NXW3_POMCA</name>
<dbReference type="PANTHER" id="PTHR42840">
    <property type="entry name" value="NAD(P)-BINDING ROSSMANN-FOLD SUPERFAMILY PROTEIN-RELATED"/>
    <property type="match status" value="1"/>
</dbReference>
<dbReference type="EMBL" id="PZQS01000008">
    <property type="protein sequence ID" value="PVD26020.1"/>
    <property type="molecule type" value="Genomic_DNA"/>
</dbReference>
<dbReference type="PANTHER" id="PTHR42840:SF3">
    <property type="entry name" value="BINDING ROSSMANN FOLD OXIDOREDUCTASE, PUTATIVE (AFU_ORTHOLOGUE AFUA_2G10240)-RELATED"/>
    <property type="match status" value="1"/>
</dbReference>
<keyword evidence="1" id="KW-0560">Oxidoreductase</keyword>
<dbReference type="Gene3D" id="3.40.50.720">
    <property type="entry name" value="NAD(P)-binding Rossmann-like Domain"/>
    <property type="match status" value="1"/>
</dbReference>
<dbReference type="SUPFAM" id="SSF55347">
    <property type="entry name" value="Glyceraldehyde-3-phosphate dehydrogenase-like, C-terminal domain"/>
    <property type="match status" value="1"/>
</dbReference>
<accession>A0A2T7NXW3</accession>
<dbReference type="InterPro" id="IPR004104">
    <property type="entry name" value="Gfo/Idh/MocA-like_OxRdtase_C"/>
</dbReference>
<comment type="caution">
    <text evidence="4">The sequence shown here is derived from an EMBL/GenBank/DDBJ whole genome shotgun (WGS) entry which is preliminary data.</text>
</comment>
<reference evidence="4 5" key="1">
    <citation type="submission" date="2018-04" db="EMBL/GenBank/DDBJ databases">
        <title>The genome of golden apple snail Pomacea canaliculata provides insight into stress tolerance and invasive adaptation.</title>
        <authorList>
            <person name="Liu C."/>
            <person name="Liu B."/>
            <person name="Ren Y."/>
            <person name="Zhang Y."/>
            <person name="Wang H."/>
            <person name="Li S."/>
            <person name="Jiang F."/>
            <person name="Yin L."/>
            <person name="Zhang G."/>
            <person name="Qian W."/>
            <person name="Fan W."/>
        </authorList>
    </citation>
    <scope>NUCLEOTIDE SEQUENCE [LARGE SCALE GENOMIC DNA]</scope>
    <source>
        <strain evidence="4">SZHN2017</strain>
        <tissue evidence="4">Muscle</tissue>
    </source>
</reference>
<dbReference type="Pfam" id="PF01408">
    <property type="entry name" value="GFO_IDH_MocA"/>
    <property type="match status" value="1"/>
</dbReference>
<dbReference type="OrthoDB" id="64915at2759"/>
<evidence type="ECO:0000259" key="3">
    <source>
        <dbReference type="Pfam" id="PF02894"/>
    </source>
</evidence>
<dbReference type="AlphaFoldDB" id="A0A2T7NXW3"/>
<dbReference type="GO" id="GO:0016491">
    <property type="term" value="F:oxidoreductase activity"/>
    <property type="evidence" value="ECO:0007669"/>
    <property type="project" value="UniProtKB-KW"/>
</dbReference>
<dbReference type="STRING" id="400727.A0A2T7NXW3"/>